<keyword evidence="5 15" id="KW-0812">Transmembrane</keyword>
<evidence type="ECO:0000256" key="9">
    <source>
        <dbReference type="ARBA" id="ARBA00022787"/>
    </source>
</evidence>
<evidence type="ECO:0000256" key="3">
    <source>
        <dbReference type="ARBA" id="ARBA00012483"/>
    </source>
</evidence>
<dbReference type="EC" id="2.3.2.27" evidence="3"/>
<evidence type="ECO:0000256" key="2">
    <source>
        <dbReference type="ARBA" id="ARBA00004374"/>
    </source>
</evidence>
<keyword evidence="9" id="KW-1000">Mitochondrion outer membrane</keyword>
<dbReference type="PANTHER" id="PTHR12183:SF6">
    <property type="entry name" value="RING-TYPE E3 UBIQUITIN TRANSFERASE"/>
    <property type="match status" value="1"/>
</dbReference>
<keyword evidence="18" id="KW-1185">Reference proteome</keyword>
<dbReference type="GO" id="GO:0016567">
    <property type="term" value="P:protein ubiquitination"/>
    <property type="evidence" value="ECO:0007669"/>
    <property type="project" value="InterPro"/>
</dbReference>
<dbReference type="InterPro" id="IPR001841">
    <property type="entry name" value="Znf_RING"/>
</dbReference>
<keyword evidence="12" id="KW-0496">Mitochondrion</keyword>
<dbReference type="Pfam" id="PF13920">
    <property type="entry name" value="zf-C3HC4_3"/>
    <property type="match status" value="1"/>
</dbReference>
<keyword evidence="4" id="KW-0808">Transferase</keyword>
<dbReference type="OrthoDB" id="1711136at2759"/>
<dbReference type="PROSITE" id="PS50089">
    <property type="entry name" value="ZF_RING_2"/>
    <property type="match status" value="1"/>
</dbReference>
<reference evidence="17" key="2">
    <citation type="submission" date="2025-08" db="UniProtKB">
        <authorList>
            <consortium name="Ensembl"/>
        </authorList>
    </citation>
    <scope>IDENTIFICATION</scope>
</reference>
<sequence>MGEFSVTLAEALGLGTSLALSGFFYCLYRKSRVTVDKLDNAPQLAVDGNLKDILKVTPGACLQYAVIEGVVRPVGEPLTSHFHKETVGVLQKFMLREHSLVWNSLSRSWTDVDRVLHQRVSAVPFVLVGSDETEVRVLCPLQASGVYMETTHEKFQQSVYGFGELIGQYISGEKPKGQLEIEEMLKVGSTVTGVGELVLDAHGSLSLGPPSNGSEYFLSTRDFGALREDSQSVAVLWKAMLVASALAGAALVFWVGLRYYRHRQALWEQERERQEFERLRAEAFTPHAADRSADSEANSCVICLSRPRDCALLDCGHVCCCHACYQALPQRRCPVCRRDIVRVIPLYHT</sequence>
<evidence type="ECO:0000256" key="10">
    <source>
        <dbReference type="ARBA" id="ARBA00022833"/>
    </source>
</evidence>
<name>A0A672F522_SALFA</name>
<evidence type="ECO:0000259" key="16">
    <source>
        <dbReference type="PROSITE" id="PS50089"/>
    </source>
</evidence>
<evidence type="ECO:0000256" key="5">
    <source>
        <dbReference type="ARBA" id="ARBA00022692"/>
    </source>
</evidence>
<dbReference type="Ensembl" id="ENSSFAT00005001885.1">
    <property type="protein sequence ID" value="ENSSFAP00005001781.1"/>
    <property type="gene ID" value="ENSSFAG00005001196.1"/>
</dbReference>
<evidence type="ECO:0000256" key="1">
    <source>
        <dbReference type="ARBA" id="ARBA00000900"/>
    </source>
</evidence>
<evidence type="ECO:0000313" key="18">
    <source>
        <dbReference type="Proteomes" id="UP000472267"/>
    </source>
</evidence>
<feature type="domain" description="RING-type" evidence="16">
    <location>
        <begin position="300"/>
        <end position="337"/>
    </location>
</feature>
<keyword evidence="8" id="KW-0833">Ubl conjugation pathway</keyword>
<reference evidence="17" key="1">
    <citation type="submission" date="2019-06" db="EMBL/GenBank/DDBJ databases">
        <authorList>
            <consortium name="Wellcome Sanger Institute Data Sharing"/>
        </authorList>
    </citation>
    <scope>NUCLEOTIDE SEQUENCE [LARGE SCALE GENOMIC DNA]</scope>
</reference>
<keyword evidence="7 14" id="KW-0863">Zinc-finger</keyword>
<evidence type="ECO:0000313" key="17">
    <source>
        <dbReference type="Ensembl" id="ENSSFAP00005001781.1"/>
    </source>
</evidence>
<keyword evidence="11 15" id="KW-1133">Transmembrane helix</keyword>
<dbReference type="PANTHER" id="PTHR12183">
    <property type="entry name" value="MITOCHONDRIAL UBIQUITIN LIGASE ACTIVATOR OF NFKB 1"/>
    <property type="match status" value="1"/>
</dbReference>
<keyword evidence="13 15" id="KW-0472">Membrane</keyword>
<organism evidence="17 18">
    <name type="scientific">Salarias fasciatus</name>
    <name type="common">Jewelled blenny</name>
    <name type="synonym">Blennius fasciatus</name>
    <dbReference type="NCBI Taxonomy" id="181472"/>
    <lineage>
        <taxon>Eukaryota</taxon>
        <taxon>Metazoa</taxon>
        <taxon>Chordata</taxon>
        <taxon>Craniata</taxon>
        <taxon>Vertebrata</taxon>
        <taxon>Euteleostomi</taxon>
        <taxon>Actinopterygii</taxon>
        <taxon>Neopterygii</taxon>
        <taxon>Teleostei</taxon>
        <taxon>Neoteleostei</taxon>
        <taxon>Acanthomorphata</taxon>
        <taxon>Ovalentaria</taxon>
        <taxon>Blenniimorphae</taxon>
        <taxon>Blenniiformes</taxon>
        <taxon>Blennioidei</taxon>
        <taxon>Blenniidae</taxon>
        <taxon>Salariinae</taxon>
        <taxon>Salarias</taxon>
    </lineage>
</organism>
<dbReference type="OMA" id="FWWKVLA"/>
<reference evidence="17" key="3">
    <citation type="submission" date="2025-09" db="UniProtKB">
        <authorList>
            <consortium name="Ensembl"/>
        </authorList>
    </citation>
    <scope>IDENTIFICATION</scope>
</reference>
<evidence type="ECO:0000256" key="7">
    <source>
        <dbReference type="ARBA" id="ARBA00022771"/>
    </source>
</evidence>
<comment type="catalytic activity">
    <reaction evidence="1">
        <text>S-ubiquitinyl-[E2 ubiquitin-conjugating enzyme]-L-cysteine + [acceptor protein]-L-lysine = [E2 ubiquitin-conjugating enzyme]-L-cysteine + N(6)-ubiquitinyl-[acceptor protein]-L-lysine.</text>
        <dbReference type="EC" id="2.3.2.27"/>
    </reaction>
</comment>
<evidence type="ECO:0000256" key="15">
    <source>
        <dbReference type="SAM" id="Phobius"/>
    </source>
</evidence>
<keyword evidence="6" id="KW-0479">Metal-binding</keyword>
<dbReference type="InterPro" id="IPR051652">
    <property type="entry name" value="MDM2_MDM4_MUL1"/>
</dbReference>
<dbReference type="Gene3D" id="3.30.40.10">
    <property type="entry name" value="Zinc/RING finger domain, C3HC4 (zinc finger)"/>
    <property type="match status" value="1"/>
</dbReference>
<comment type="subcellular location">
    <subcellularLocation>
        <location evidence="2">Mitochondrion outer membrane</location>
        <topology evidence="2">Multi-pass membrane protein</topology>
    </subcellularLocation>
</comment>
<dbReference type="InParanoid" id="A0A672F522"/>
<feature type="transmembrane region" description="Helical" evidence="15">
    <location>
        <begin position="235"/>
        <end position="257"/>
    </location>
</feature>
<dbReference type="InterPro" id="IPR022170">
    <property type="entry name" value="MUL1-like"/>
</dbReference>
<gene>
    <name evidence="17" type="primary">mul2</name>
</gene>
<dbReference type="GO" id="GO:0061630">
    <property type="term" value="F:ubiquitin protein ligase activity"/>
    <property type="evidence" value="ECO:0007669"/>
    <property type="project" value="UniProtKB-EC"/>
</dbReference>
<accession>A0A672F522</accession>
<dbReference type="InterPro" id="IPR013083">
    <property type="entry name" value="Znf_RING/FYVE/PHD"/>
</dbReference>
<evidence type="ECO:0000256" key="6">
    <source>
        <dbReference type="ARBA" id="ARBA00022723"/>
    </source>
</evidence>
<protein>
    <recommendedName>
        <fullName evidence="3">RING-type E3 ubiquitin transferase</fullName>
        <ecNumber evidence="3">2.3.2.27</ecNumber>
    </recommendedName>
</protein>
<evidence type="ECO:0000256" key="12">
    <source>
        <dbReference type="ARBA" id="ARBA00023128"/>
    </source>
</evidence>
<dbReference type="SUPFAM" id="SSF57850">
    <property type="entry name" value="RING/U-box"/>
    <property type="match status" value="1"/>
</dbReference>
<dbReference type="Proteomes" id="UP000472267">
    <property type="component" value="Chromosome 18"/>
</dbReference>
<evidence type="ECO:0000256" key="4">
    <source>
        <dbReference type="ARBA" id="ARBA00022679"/>
    </source>
</evidence>
<evidence type="ECO:0000256" key="11">
    <source>
        <dbReference type="ARBA" id="ARBA00022989"/>
    </source>
</evidence>
<dbReference type="GO" id="GO:0008270">
    <property type="term" value="F:zinc ion binding"/>
    <property type="evidence" value="ECO:0007669"/>
    <property type="project" value="UniProtKB-KW"/>
</dbReference>
<dbReference type="AlphaFoldDB" id="A0A672F522"/>
<evidence type="ECO:0000256" key="13">
    <source>
        <dbReference type="ARBA" id="ARBA00023136"/>
    </source>
</evidence>
<evidence type="ECO:0000256" key="14">
    <source>
        <dbReference type="PROSITE-ProRule" id="PRU00175"/>
    </source>
</evidence>
<keyword evidence="10" id="KW-0862">Zinc</keyword>
<evidence type="ECO:0000256" key="8">
    <source>
        <dbReference type="ARBA" id="ARBA00022786"/>
    </source>
</evidence>
<dbReference type="GO" id="GO:0005741">
    <property type="term" value="C:mitochondrial outer membrane"/>
    <property type="evidence" value="ECO:0007669"/>
    <property type="project" value="UniProtKB-SubCell"/>
</dbReference>
<proteinExistence type="predicted"/>
<dbReference type="FunCoup" id="A0A672F522">
    <property type="interactions" value="97"/>
</dbReference>
<dbReference type="Pfam" id="PF12483">
    <property type="entry name" value="GIDE"/>
    <property type="match status" value="1"/>
</dbReference>